<evidence type="ECO:0000256" key="2">
    <source>
        <dbReference type="SAM" id="MobiDB-lite"/>
    </source>
</evidence>
<dbReference type="PROSITE" id="PS50006">
    <property type="entry name" value="FHA_DOMAIN"/>
    <property type="match status" value="1"/>
</dbReference>
<dbReference type="Pfam" id="PF16697">
    <property type="entry name" value="Yop-YscD_cpl"/>
    <property type="match status" value="1"/>
</dbReference>
<dbReference type="InterPro" id="IPR032030">
    <property type="entry name" value="YscD_cytoplasmic_dom"/>
</dbReference>
<feature type="region of interest" description="Disordered" evidence="2">
    <location>
        <begin position="103"/>
        <end position="126"/>
    </location>
</feature>
<keyword evidence="1" id="KW-0597">Phosphoprotein</keyword>
<name>A0A849BQT0_9ACTN</name>
<comment type="caution">
    <text evidence="4">The sequence shown here is derived from an EMBL/GenBank/DDBJ whole genome shotgun (WGS) entry which is preliminary data.</text>
</comment>
<reference evidence="4 5" key="1">
    <citation type="submission" date="2020-05" db="EMBL/GenBank/DDBJ databases">
        <title>MicrobeNet Type strains.</title>
        <authorList>
            <person name="Nicholson A.C."/>
        </authorList>
    </citation>
    <scope>NUCLEOTIDE SEQUENCE [LARGE SCALE GENOMIC DNA]</scope>
    <source>
        <strain evidence="4 5">JCM 14547</strain>
    </source>
</reference>
<evidence type="ECO:0000256" key="1">
    <source>
        <dbReference type="ARBA" id="ARBA00022553"/>
    </source>
</evidence>
<keyword evidence="5" id="KW-1185">Reference proteome</keyword>
<dbReference type="Gene3D" id="2.60.200.20">
    <property type="match status" value="1"/>
</dbReference>
<dbReference type="PANTHER" id="PTHR23308">
    <property type="entry name" value="NUCLEAR INHIBITOR OF PROTEIN PHOSPHATASE-1"/>
    <property type="match status" value="1"/>
</dbReference>
<organism evidence="4 5">
    <name type="scientific">Pseudokineococcus marinus</name>
    <dbReference type="NCBI Taxonomy" id="351215"/>
    <lineage>
        <taxon>Bacteria</taxon>
        <taxon>Bacillati</taxon>
        <taxon>Actinomycetota</taxon>
        <taxon>Actinomycetes</taxon>
        <taxon>Kineosporiales</taxon>
        <taxon>Kineosporiaceae</taxon>
        <taxon>Pseudokineococcus</taxon>
    </lineage>
</organism>
<evidence type="ECO:0000313" key="5">
    <source>
        <dbReference type="Proteomes" id="UP000555552"/>
    </source>
</evidence>
<gene>
    <name evidence="4" type="ORF">HLB09_11650</name>
</gene>
<dbReference type="InterPro" id="IPR000253">
    <property type="entry name" value="FHA_dom"/>
</dbReference>
<evidence type="ECO:0000259" key="3">
    <source>
        <dbReference type="PROSITE" id="PS50006"/>
    </source>
</evidence>
<protein>
    <submittedName>
        <fullName evidence="4">FHA domain-containing protein</fullName>
    </submittedName>
</protein>
<dbReference type="InterPro" id="IPR008984">
    <property type="entry name" value="SMAD_FHA_dom_sf"/>
</dbReference>
<dbReference type="AlphaFoldDB" id="A0A849BQT0"/>
<dbReference type="InterPro" id="IPR050923">
    <property type="entry name" value="Cell_Proc_Reg/RNA_Proc"/>
</dbReference>
<feature type="non-terminal residue" evidence="4">
    <location>
        <position position="215"/>
    </location>
</feature>
<dbReference type="EMBL" id="JABEMA010000187">
    <property type="protein sequence ID" value="NNH23733.1"/>
    <property type="molecule type" value="Genomic_DNA"/>
</dbReference>
<dbReference type="SMART" id="SM00240">
    <property type="entry name" value="FHA"/>
    <property type="match status" value="1"/>
</dbReference>
<dbReference type="CDD" id="cd00060">
    <property type="entry name" value="FHA"/>
    <property type="match status" value="1"/>
</dbReference>
<evidence type="ECO:0000313" key="4">
    <source>
        <dbReference type="EMBL" id="NNH23733.1"/>
    </source>
</evidence>
<dbReference type="SUPFAM" id="SSF49879">
    <property type="entry name" value="SMAD/FHA domain"/>
    <property type="match status" value="1"/>
</dbReference>
<sequence length="215" mass="21502">MRGLWTVSASGQSAEQAAGVDHGPLRLTLVDDAAALRRAEVEVDLPGTGAPLRVADVAEELGAHLGASPAAGGRWWCEGRPLLTGAALGAPPLVQGAVLVRRPGEASRPGAGGRGDEPSRTGPGRGAGVLHLHVVAGPDAGLVVPLPPGRHVLGRGAGADVRLDDPRLSRRHLRLDVDRRGALVTDLGSANGTLVDGVRPGAGGLAAGTGARVAA</sequence>
<dbReference type="Proteomes" id="UP000555552">
    <property type="component" value="Unassembled WGS sequence"/>
</dbReference>
<proteinExistence type="predicted"/>
<feature type="domain" description="FHA" evidence="3">
    <location>
        <begin position="151"/>
        <end position="200"/>
    </location>
</feature>
<accession>A0A849BQT0</accession>